<sequence>MPVHPKKRPARQMHHVGLHGLSRVHDQALPDLRSRTMRSAEALLFRRLLKNEKEKKTRRKGFFDLVFSRTEDRRFARPRTASEECESAVVVHVCVSAAAATLASCKHKLLSLIIRTRSPTHTQQQQQCQKLQQKLQQQQQREMLPRVGARIAL</sequence>
<name>A0ABD2XNJ8_9HYME</name>
<comment type="caution">
    <text evidence="1">The sequence shown here is derived from an EMBL/GenBank/DDBJ whole genome shotgun (WGS) entry which is preliminary data.</text>
</comment>
<accession>A0ABD2XNJ8</accession>
<dbReference type="EMBL" id="JBJJXI010000019">
    <property type="protein sequence ID" value="KAL3406331.1"/>
    <property type="molecule type" value="Genomic_DNA"/>
</dbReference>
<organism evidence="1 2">
    <name type="scientific">Trichogramma kaykai</name>
    <dbReference type="NCBI Taxonomy" id="54128"/>
    <lineage>
        <taxon>Eukaryota</taxon>
        <taxon>Metazoa</taxon>
        <taxon>Ecdysozoa</taxon>
        <taxon>Arthropoda</taxon>
        <taxon>Hexapoda</taxon>
        <taxon>Insecta</taxon>
        <taxon>Pterygota</taxon>
        <taxon>Neoptera</taxon>
        <taxon>Endopterygota</taxon>
        <taxon>Hymenoptera</taxon>
        <taxon>Apocrita</taxon>
        <taxon>Proctotrupomorpha</taxon>
        <taxon>Chalcidoidea</taxon>
        <taxon>Trichogrammatidae</taxon>
        <taxon>Trichogramma</taxon>
    </lineage>
</organism>
<evidence type="ECO:0000313" key="2">
    <source>
        <dbReference type="Proteomes" id="UP001627154"/>
    </source>
</evidence>
<evidence type="ECO:0000313" key="1">
    <source>
        <dbReference type="EMBL" id="KAL3406331.1"/>
    </source>
</evidence>
<dbReference type="Proteomes" id="UP001627154">
    <property type="component" value="Unassembled WGS sequence"/>
</dbReference>
<gene>
    <name evidence="1" type="ORF">TKK_001673</name>
</gene>
<dbReference type="AlphaFoldDB" id="A0ABD2XNJ8"/>
<reference evidence="1 2" key="1">
    <citation type="journal article" date="2024" name="bioRxiv">
        <title>A reference genome for Trichogramma kaykai: A tiny desert-dwelling parasitoid wasp with competing sex-ratio distorters.</title>
        <authorList>
            <person name="Culotta J."/>
            <person name="Lindsey A.R."/>
        </authorList>
    </citation>
    <scope>NUCLEOTIDE SEQUENCE [LARGE SCALE GENOMIC DNA]</scope>
    <source>
        <strain evidence="1 2">KSX58</strain>
    </source>
</reference>
<proteinExistence type="predicted"/>
<keyword evidence="2" id="KW-1185">Reference proteome</keyword>
<protein>
    <submittedName>
        <fullName evidence="1">Uncharacterized protein</fullName>
    </submittedName>
</protein>